<comment type="caution">
    <text evidence="1">The sequence shown here is derived from an EMBL/GenBank/DDBJ whole genome shotgun (WGS) entry which is preliminary data.</text>
</comment>
<accession>A0A937RE20</accession>
<proteinExistence type="predicted"/>
<keyword evidence="2" id="KW-1185">Reference proteome</keyword>
<gene>
    <name evidence="1" type="ORF">I7412_08235</name>
</gene>
<dbReference type="RefSeq" id="WP_203007711.1">
    <property type="nucleotide sequence ID" value="NZ_JADWYU010000267.1"/>
</dbReference>
<organism evidence="1 2">
    <name type="scientific">Frankia nepalensis</name>
    <dbReference type="NCBI Taxonomy" id="1836974"/>
    <lineage>
        <taxon>Bacteria</taxon>
        <taxon>Bacillati</taxon>
        <taxon>Actinomycetota</taxon>
        <taxon>Actinomycetes</taxon>
        <taxon>Frankiales</taxon>
        <taxon>Frankiaceae</taxon>
        <taxon>Frankia</taxon>
    </lineage>
</organism>
<evidence type="ECO:0000313" key="1">
    <source>
        <dbReference type="EMBL" id="MBL7627154.1"/>
    </source>
</evidence>
<dbReference type="AlphaFoldDB" id="A0A937RE20"/>
<name>A0A937RE20_9ACTN</name>
<sequence>MRQYGPWSVLVNSGLDSTEARLRAPGGAGRGIELTPTWVVRTLRVTRVGYTVDGRAPLVLDDRGAGTRGTTT</sequence>
<reference evidence="1" key="1">
    <citation type="submission" date="2020-12" db="EMBL/GenBank/DDBJ databases">
        <title>Genomic characterization of non-nitrogen-fixing Frankia strains.</title>
        <authorList>
            <person name="Carlos-Shanley C."/>
            <person name="Guerra T."/>
            <person name="Hahn D."/>
        </authorList>
    </citation>
    <scope>NUCLEOTIDE SEQUENCE</scope>
    <source>
        <strain evidence="1">CN6</strain>
    </source>
</reference>
<protein>
    <submittedName>
        <fullName evidence="1">Uncharacterized protein</fullName>
    </submittedName>
</protein>
<dbReference type="Proteomes" id="UP000604475">
    <property type="component" value="Unassembled WGS sequence"/>
</dbReference>
<evidence type="ECO:0000313" key="2">
    <source>
        <dbReference type="Proteomes" id="UP000604475"/>
    </source>
</evidence>
<dbReference type="EMBL" id="JAEACQ010000157">
    <property type="protein sequence ID" value="MBL7627154.1"/>
    <property type="molecule type" value="Genomic_DNA"/>
</dbReference>